<dbReference type="EMBL" id="CP022418">
    <property type="protein sequence ID" value="ASM75033.1"/>
    <property type="molecule type" value="Genomic_DNA"/>
</dbReference>
<gene>
    <name evidence="6" type="primary">cmpR</name>
    <name evidence="6" type="ORF">SULPSESMR1_04307</name>
</gene>
<dbReference type="Pfam" id="PF03466">
    <property type="entry name" value="LysR_substrate"/>
    <property type="match status" value="1"/>
</dbReference>
<keyword evidence="7" id="KW-1185">Reference proteome</keyword>
<evidence type="ECO:0000313" key="6">
    <source>
        <dbReference type="EMBL" id="ASM75033.1"/>
    </source>
</evidence>
<sequence>MVAECGSIAEAARRLNLTPAAVSQRLLALEADLGHPLVARAGRTVRPTEEGLAILESAQTLVQSARDLRAVAARGVPAGQLRLGATASAMTGILPGLIADLSAQWPNIEYFVQPGSSLELYHQVTRGELDAALIVKPTFALPKIVDWAMIRDEPLILIGPANMPGAELPVLLSRYRFIRYDRNQWGGQIVDQFLRSQNLRVQEWLELDALDAIAALVDRGLGISIVPEWAPPWPEGLKLSKRPLSSEYVRQTGILWSRTSARMAALGALVQLCGPQRPAY</sequence>
<comment type="similarity">
    <text evidence="1">Belongs to the LysR transcriptional regulatory family.</text>
</comment>
<name>A0A221K826_9RHOB</name>
<accession>A0A221K826</accession>
<evidence type="ECO:0000256" key="1">
    <source>
        <dbReference type="ARBA" id="ARBA00009437"/>
    </source>
</evidence>
<proteinExistence type="inferred from homology"/>
<dbReference type="InterPro" id="IPR005119">
    <property type="entry name" value="LysR_subst-bd"/>
</dbReference>
<dbReference type="GO" id="GO:0003700">
    <property type="term" value="F:DNA-binding transcription factor activity"/>
    <property type="evidence" value="ECO:0007669"/>
    <property type="project" value="InterPro"/>
</dbReference>
<dbReference type="InterPro" id="IPR000847">
    <property type="entry name" value="LysR_HTH_N"/>
</dbReference>
<dbReference type="Proteomes" id="UP000199754">
    <property type="component" value="Plasmid pSMR1-3"/>
</dbReference>
<dbReference type="SUPFAM" id="SSF53850">
    <property type="entry name" value="Periplasmic binding protein-like II"/>
    <property type="match status" value="1"/>
</dbReference>
<evidence type="ECO:0000259" key="5">
    <source>
        <dbReference type="PROSITE" id="PS50931"/>
    </source>
</evidence>
<keyword evidence="6" id="KW-0614">Plasmid</keyword>
<dbReference type="Gene3D" id="3.40.190.10">
    <property type="entry name" value="Periplasmic binding protein-like II"/>
    <property type="match status" value="2"/>
</dbReference>
<keyword evidence="2" id="KW-0805">Transcription regulation</keyword>
<keyword evidence="4" id="KW-0804">Transcription</keyword>
<dbReference type="PANTHER" id="PTHR30126">
    <property type="entry name" value="HTH-TYPE TRANSCRIPTIONAL REGULATOR"/>
    <property type="match status" value="1"/>
</dbReference>
<reference evidence="6 7" key="1">
    <citation type="submission" date="2017-07" db="EMBL/GenBank/DDBJ databases">
        <title>Genome Sequence of Sulfitobacter pseudonitzschiae Strain SMR1 Isolated from a culture of the Diatom Skeletonema marinoi.</title>
        <authorList>
            <person name="Topel M."/>
            <person name="Pinder M.I.M."/>
            <person name="Johansson O.N."/>
            <person name="Kourtchenko O."/>
            <person name="Godhe A."/>
            <person name="Clarke A.K."/>
        </authorList>
    </citation>
    <scope>NUCLEOTIDE SEQUENCE [LARGE SCALE GENOMIC DNA]</scope>
    <source>
        <strain evidence="6 7">SMR1</strain>
        <plasmid evidence="6 7">pSMR1-3</plasmid>
    </source>
</reference>
<evidence type="ECO:0000256" key="2">
    <source>
        <dbReference type="ARBA" id="ARBA00023015"/>
    </source>
</evidence>
<dbReference type="PROSITE" id="PS50931">
    <property type="entry name" value="HTH_LYSR"/>
    <property type="match status" value="1"/>
</dbReference>
<dbReference type="KEGG" id="spse:SULPSESMR1_04307"/>
<feature type="domain" description="HTH lysR-type" evidence="5">
    <location>
        <begin position="1"/>
        <end position="48"/>
    </location>
</feature>
<organism evidence="6 7">
    <name type="scientific">Pseudosulfitobacter pseudonitzschiae</name>
    <dbReference type="NCBI Taxonomy" id="1402135"/>
    <lineage>
        <taxon>Bacteria</taxon>
        <taxon>Pseudomonadati</taxon>
        <taxon>Pseudomonadota</taxon>
        <taxon>Alphaproteobacteria</taxon>
        <taxon>Rhodobacterales</taxon>
        <taxon>Roseobacteraceae</taxon>
        <taxon>Pseudosulfitobacter</taxon>
    </lineage>
</organism>
<dbReference type="SUPFAM" id="SSF46785">
    <property type="entry name" value="Winged helix' DNA-binding domain"/>
    <property type="match status" value="1"/>
</dbReference>
<dbReference type="InterPro" id="IPR036388">
    <property type="entry name" value="WH-like_DNA-bd_sf"/>
</dbReference>
<keyword evidence="3" id="KW-0238">DNA-binding</keyword>
<dbReference type="Pfam" id="PF00126">
    <property type="entry name" value="HTH_1"/>
    <property type="match status" value="1"/>
</dbReference>
<evidence type="ECO:0000256" key="4">
    <source>
        <dbReference type="ARBA" id="ARBA00023163"/>
    </source>
</evidence>
<dbReference type="Gene3D" id="1.10.10.10">
    <property type="entry name" value="Winged helix-like DNA-binding domain superfamily/Winged helix DNA-binding domain"/>
    <property type="match status" value="1"/>
</dbReference>
<dbReference type="PANTHER" id="PTHR30126:SF94">
    <property type="entry name" value="LYSR FAMILY TRANSCRIPTIONAL REGULATOR"/>
    <property type="match status" value="1"/>
</dbReference>
<protein>
    <submittedName>
        <fullName evidence="6">HTH-type transcriptional activator CmpR</fullName>
    </submittedName>
</protein>
<evidence type="ECO:0000313" key="7">
    <source>
        <dbReference type="Proteomes" id="UP000199754"/>
    </source>
</evidence>
<dbReference type="AlphaFoldDB" id="A0A221K826"/>
<evidence type="ECO:0000256" key="3">
    <source>
        <dbReference type="ARBA" id="ARBA00023125"/>
    </source>
</evidence>
<dbReference type="InterPro" id="IPR036390">
    <property type="entry name" value="WH_DNA-bd_sf"/>
</dbReference>
<geneLocation type="plasmid" evidence="6 7">
    <name>pSMR1-3</name>
</geneLocation>
<dbReference type="GO" id="GO:0000976">
    <property type="term" value="F:transcription cis-regulatory region binding"/>
    <property type="evidence" value="ECO:0007669"/>
    <property type="project" value="TreeGrafter"/>
</dbReference>